<dbReference type="NCBIfam" id="NF041664">
    <property type="entry name" value="RNAP_arch_Epp"/>
    <property type="match status" value="1"/>
</dbReference>
<dbReference type="InterPro" id="IPR029040">
    <property type="entry name" value="RPABC4/Spt4"/>
</dbReference>
<gene>
    <name evidence="3" type="ORF">METZ01_LOCUS250581</name>
</gene>
<evidence type="ECO:0000313" key="3">
    <source>
        <dbReference type="EMBL" id="SVB97727.1"/>
    </source>
</evidence>
<organism evidence="3">
    <name type="scientific">marine metagenome</name>
    <dbReference type="NCBI Taxonomy" id="408172"/>
    <lineage>
        <taxon>unclassified sequences</taxon>
        <taxon>metagenomes</taxon>
        <taxon>ecological metagenomes</taxon>
    </lineage>
</organism>
<dbReference type="EMBL" id="UINC01066727">
    <property type="protein sequence ID" value="SVB97727.1"/>
    <property type="molecule type" value="Genomic_DNA"/>
</dbReference>
<protein>
    <recommendedName>
        <fullName evidence="2">Spt4/RpoE2 zinc finger domain-containing protein</fullName>
    </recommendedName>
</protein>
<dbReference type="AlphaFoldDB" id="A0A382IEQ4"/>
<feature type="domain" description="Spt4/RpoE2 zinc finger" evidence="2">
    <location>
        <begin position="4"/>
        <end position="68"/>
    </location>
</feature>
<dbReference type="InterPro" id="IPR007178">
    <property type="entry name" value="Spt4_arch"/>
</dbReference>
<dbReference type="InterPro" id="IPR022800">
    <property type="entry name" value="Spt4/RpoE2_Znf"/>
</dbReference>
<name>A0A382IEQ4_9ZZZZ</name>
<dbReference type="SMART" id="SM01389">
    <property type="entry name" value="Spt4"/>
    <property type="match status" value="1"/>
</dbReference>
<dbReference type="PANTHER" id="PTHR40704">
    <property type="entry name" value="TRANSCRIPTION ELONGATION FACTOR SPT4"/>
    <property type="match status" value="1"/>
</dbReference>
<proteinExistence type="inferred from homology"/>
<dbReference type="GO" id="GO:0006355">
    <property type="term" value="P:regulation of DNA-templated transcription"/>
    <property type="evidence" value="ECO:0007669"/>
    <property type="project" value="InterPro"/>
</dbReference>
<dbReference type="Pfam" id="PF06093">
    <property type="entry name" value="Spt4"/>
    <property type="match status" value="1"/>
</dbReference>
<evidence type="ECO:0000259" key="2">
    <source>
        <dbReference type="SMART" id="SM01389"/>
    </source>
</evidence>
<dbReference type="InterPro" id="IPR038589">
    <property type="entry name" value="Spt4_dom_sf"/>
</dbReference>
<sequence>MVKELACRKCKCITTTKVCPACKSSDLTPDWEGVVIVANPNQSKIAKTLKISVEQWKKEHPKYALKVT</sequence>
<accession>A0A382IEQ4</accession>
<reference evidence="3" key="1">
    <citation type="submission" date="2018-05" db="EMBL/GenBank/DDBJ databases">
        <authorList>
            <person name="Lanie J.A."/>
            <person name="Ng W.-L."/>
            <person name="Kazmierczak K.M."/>
            <person name="Andrzejewski T.M."/>
            <person name="Davidsen T.M."/>
            <person name="Wayne K.J."/>
            <person name="Tettelin H."/>
            <person name="Glass J.I."/>
            <person name="Rusch D."/>
            <person name="Podicherti R."/>
            <person name="Tsui H.-C.T."/>
            <person name="Winkler M.E."/>
        </authorList>
    </citation>
    <scope>NUCLEOTIDE SEQUENCE</scope>
</reference>
<keyword evidence="1" id="KW-0804">Transcription</keyword>
<dbReference type="PANTHER" id="PTHR40704:SF1">
    <property type="entry name" value="TRANSCRIPTION ELONGATION FACTOR SPT4"/>
    <property type="match status" value="1"/>
</dbReference>
<dbReference type="Gene3D" id="2.20.28.90">
    <property type="match status" value="1"/>
</dbReference>
<dbReference type="SUPFAM" id="SSF63393">
    <property type="entry name" value="RNA polymerase subunits"/>
    <property type="match status" value="1"/>
</dbReference>
<evidence type="ECO:0000256" key="1">
    <source>
        <dbReference type="ARBA" id="ARBA00023163"/>
    </source>
</evidence>
<dbReference type="HAMAP" id="MF_00949">
    <property type="entry name" value="Spt4_arch"/>
    <property type="match status" value="1"/>
</dbReference>